<protein>
    <recommendedName>
        <fullName evidence="1">Glycosyltransferase 2-like domain-containing protein</fullName>
    </recommendedName>
</protein>
<dbReference type="InterPro" id="IPR050256">
    <property type="entry name" value="Glycosyltransferase_2"/>
</dbReference>
<organism evidence="2">
    <name type="scientific">hydrothermal vent metagenome</name>
    <dbReference type="NCBI Taxonomy" id="652676"/>
    <lineage>
        <taxon>unclassified sequences</taxon>
        <taxon>metagenomes</taxon>
        <taxon>ecological metagenomes</taxon>
    </lineage>
</organism>
<proteinExistence type="predicted"/>
<reference evidence="2" key="1">
    <citation type="submission" date="2018-06" db="EMBL/GenBank/DDBJ databases">
        <authorList>
            <person name="Zhirakovskaya E."/>
        </authorList>
    </citation>
    <scope>NUCLEOTIDE SEQUENCE</scope>
</reference>
<dbReference type="EMBL" id="UOFV01000448">
    <property type="protein sequence ID" value="VAX04106.1"/>
    <property type="molecule type" value="Genomic_DNA"/>
</dbReference>
<accession>A0A3B1AE44</accession>
<dbReference type="PANTHER" id="PTHR48090">
    <property type="entry name" value="UNDECAPRENYL-PHOSPHATE 4-DEOXY-4-FORMAMIDO-L-ARABINOSE TRANSFERASE-RELATED"/>
    <property type="match status" value="1"/>
</dbReference>
<name>A0A3B1AE44_9ZZZZ</name>
<dbReference type="CDD" id="cd04179">
    <property type="entry name" value="DPM_DPG-synthase_like"/>
    <property type="match status" value="1"/>
</dbReference>
<evidence type="ECO:0000313" key="2">
    <source>
        <dbReference type="EMBL" id="VAX04106.1"/>
    </source>
</evidence>
<dbReference type="PANTHER" id="PTHR48090:SF7">
    <property type="entry name" value="RFBJ PROTEIN"/>
    <property type="match status" value="1"/>
</dbReference>
<dbReference type="Pfam" id="PF00535">
    <property type="entry name" value="Glycos_transf_2"/>
    <property type="match status" value="1"/>
</dbReference>
<gene>
    <name evidence="2" type="ORF">MNBD_GAMMA19-1013</name>
</gene>
<feature type="domain" description="Glycosyltransferase 2-like" evidence="1">
    <location>
        <begin position="8"/>
        <end position="147"/>
    </location>
</feature>
<evidence type="ECO:0000259" key="1">
    <source>
        <dbReference type="Pfam" id="PF00535"/>
    </source>
</evidence>
<dbReference type="Gene3D" id="3.90.550.10">
    <property type="entry name" value="Spore Coat Polysaccharide Biosynthesis Protein SpsA, Chain A"/>
    <property type="match status" value="1"/>
</dbReference>
<dbReference type="AlphaFoldDB" id="A0A3B1AE44"/>
<dbReference type="InterPro" id="IPR029044">
    <property type="entry name" value="Nucleotide-diphossugar_trans"/>
</dbReference>
<dbReference type="InterPro" id="IPR001173">
    <property type="entry name" value="Glyco_trans_2-like"/>
</dbReference>
<sequence>MYLGQTISAIIPARDESRAISQVVEALARLHFDTHEPVFDNIIVCDNGSTDDTGEVAARAGAIVIKESRPGYGNACLAALSVLPSSDIVVFIDGDNAFYADQCRALIDAVVNGADLAVGSRQLGCTEKGALTGAQRFGNWLASVLIRQIWGVPITDLGPYRAIRAGALKRLAMQDRTFGWTVEMQVKAIQANMKLVECAVDTRRRIGKSKISGTIRGSLGAARGILGMIFLLWRQESRAKRQAVAVRKQ</sequence>
<dbReference type="SUPFAM" id="SSF53448">
    <property type="entry name" value="Nucleotide-diphospho-sugar transferases"/>
    <property type="match status" value="1"/>
</dbReference>